<reference evidence="1 2" key="1">
    <citation type="submission" date="2013-06" db="EMBL/GenBank/DDBJ databases">
        <authorList>
            <person name="Weinstock G."/>
            <person name="Sodergren E."/>
            <person name="Lobos E.A."/>
            <person name="Fulton L."/>
            <person name="Fulton R."/>
            <person name="Courtney L."/>
            <person name="Fronick C."/>
            <person name="O'Laughlin M."/>
            <person name="Godfrey J."/>
            <person name="Wilson R.M."/>
            <person name="Miner T."/>
            <person name="Farmer C."/>
            <person name="Delehaunty K."/>
            <person name="Cordes M."/>
            <person name="Minx P."/>
            <person name="Tomlinson C."/>
            <person name="Chen J."/>
            <person name="Wollam A."/>
            <person name="Pepin K.H."/>
            <person name="Bhonagiri V."/>
            <person name="Zhang X."/>
            <person name="Warren W."/>
            <person name="Mitreva M."/>
            <person name="Mardis E.R."/>
            <person name="Wilson R.K."/>
        </authorList>
    </citation>
    <scope>NUCLEOTIDE SEQUENCE [LARGE SCALE GENOMIC DNA]</scope>
    <source>
        <strain evidence="1 2">ATCC 14869</strain>
    </source>
</reference>
<dbReference type="HOGENOM" id="CLU_096367_0_0_9"/>
<sequence>MTKDINSIDRILVEYRKLNHLTVRVGALRASNGHSEQQMEMIAMANEYGVPHITPVHGQWLTIPTKLAGSQSARQIDGLFKPHGKNVLAKANGNGGLDVYFVLVKQITIPKRSFLTSTFTNKFESSWFELAEVNISKVGVGEMTAHECMADIGRHMARDVQARIASMHSPHNAPATIARKGKDNPLIDTGALYRSISWTEDLYD</sequence>
<gene>
    <name evidence="1" type="ORF">HMPREF0495_00777</name>
</gene>
<comment type="caution">
    <text evidence="1">The sequence shown here is derived from an EMBL/GenBank/DDBJ whole genome shotgun (WGS) entry which is preliminary data.</text>
</comment>
<name>U2PKN6_LEVBR</name>
<proteinExistence type="predicted"/>
<accession>U2PKN6</accession>
<organism evidence="1 2">
    <name type="scientific">Levilactobacillus brevis ATCC 14869 = DSM 20054</name>
    <dbReference type="NCBI Taxonomy" id="649758"/>
    <lineage>
        <taxon>Bacteria</taxon>
        <taxon>Bacillati</taxon>
        <taxon>Bacillota</taxon>
        <taxon>Bacilli</taxon>
        <taxon>Lactobacillales</taxon>
        <taxon>Lactobacillaceae</taxon>
        <taxon>Levilactobacillus</taxon>
    </lineage>
</organism>
<dbReference type="Proteomes" id="UP000016644">
    <property type="component" value="Unassembled WGS sequence"/>
</dbReference>
<protein>
    <submittedName>
        <fullName evidence="1">Uncharacterized protein</fullName>
    </submittedName>
</protein>
<dbReference type="EMBL" id="AWVK01000028">
    <property type="protein sequence ID" value="ERK44711.1"/>
    <property type="molecule type" value="Genomic_DNA"/>
</dbReference>
<evidence type="ECO:0000313" key="2">
    <source>
        <dbReference type="Proteomes" id="UP000016644"/>
    </source>
</evidence>
<dbReference type="RefSeq" id="WP_021742257.1">
    <property type="nucleotide sequence ID" value="NZ_KI271248.1"/>
</dbReference>
<evidence type="ECO:0000313" key="1">
    <source>
        <dbReference type="EMBL" id="ERK44711.1"/>
    </source>
</evidence>
<dbReference type="PATRIC" id="fig|649758.3.peg.702"/>
<dbReference type="AlphaFoldDB" id="U2PKN6"/>